<protein>
    <submittedName>
        <fullName evidence="1">Uncharacterized protein</fullName>
    </submittedName>
</protein>
<dbReference type="EMBL" id="HACG01023837">
    <property type="protein sequence ID" value="CEK70702.1"/>
    <property type="molecule type" value="Transcribed_RNA"/>
</dbReference>
<evidence type="ECO:0000313" key="1">
    <source>
        <dbReference type="EMBL" id="CEK70702.1"/>
    </source>
</evidence>
<organism evidence="1">
    <name type="scientific">Arion vulgaris</name>
    <dbReference type="NCBI Taxonomy" id="1028688"/>
    <lineage>
        <taxon>Eukaryota</taxon>
        <taxon>Metazoa</taxon>
        <taxon>Spiralia</taxon>
        <taxon>Lophotrochozoa</taxon>
        <taxon>Mollusca</taxon>
        <taxon>Gastropoda</taxon>
        <taxon>Heterobranchia</taxon>
        <taxon>Euthyneura</taxon>
        <taxon>Panpulmonata</taxon>
        <taxon>Eupulmonata</taxon>
        <taxon>Stylommatophora</taxon>
        <taxon>Helicina</taxon>
        <taxon>Arionoidea</taxon>
        <taxon>Arionidae</taxon>
        <taxon>Arion</taxon>
    </lineage>
</organism>
<sequence>MGSFAADFQQTQFVLFLKVPKLCSFKSNNDWIFDSNKTLLGTIESTYRPTGSTVSETKQFKWLSLQQVVPFS</sequence>
<reference evidence="1" key="1">
    <citation type="submission" date="2014-12" db="EMBL/GenBank/DDBJ databases">
        <title>Insight into the proteome of Arion vulgaris.</title>
        <authorList>
            <person name="Aradska J."/>
            <person name="Bulat T."/>
            <person name="Smidak R."/>
            <person name="Sarate P."/>
            <person name="Gangsoo J."/>
            <person name="Sialana F."/>
            <person name="Bilban M."/>
            <person name="Lubec G."/>
        </authorList>
    </citation>
    <scope>NUCLEOTIDE SEQUENCE</scope>
    <source>
        <tissue evidence="1">Skin</tissue>
    </source>
</reference>
<accession>A0A0B6ZQN2</accession>
<name>A0A0B6ZQN2_9EUPU</name>
<proteinExistence type="predicted"/>
<gene>
    <name evidence="1" type="primary">ORF75282</name>
</gene>
<dbReference type="AlphaFoldDB" id="A0A0B6ZQN2"/>